<sequence length="283" mass="31751">MADTDRKFSWRQGDALPDEAAKALNLQHPENPGATVVVVISHDCDLTAVAEKEPESEIIVGRRIDKLGGDSYGKTARRLHIEYQTAEGPVALELMATCKRPIGKPVLFETDPRRDMWLDGRGAVILQRWLAARYHRAAFPEAFEDRLRAAHISGKRILLKKLENILAVGGDHIRGLLFDLDDGKDVERDSPEDLYQLGIMVLYDSLRDEPTAAAAATKAAEELEKLFDAAFHSHDTGWQNICLKYCDPISDSAITVAEREMLKQWRLEHMSVQDDPPQPMITD</sequence>
<dbReference type="AlphaFoldDB" id="A0A7C9P8K5"/>
<proteinExistence type="predicted"/>
<protein>
    <submittedName>
        <fullName evidence="1">Uncharacterized protein</fullName>
    </submittedName>
</protein>
<gene>
    <name evidence="1" type="ORF">GZ085_10165</name>
</gene>
<evidence type="ECO:0000313" key="2">
    <source>
        <dbReference type="Proteomes" id="UP000483432"/>
    </source>
</evidence>
<reference evidence="1 2" key="1">
    <citation type="submission" date="2019-09" db="EMBL/GenBank/DDBJ databases">
        <title>H2 Metabolism Revealed by Metagenomic Analysis in Subglacial Sediment of East Antarctica.</title>
        <authorList>
            <person name="Yang Z."/>
            <person name="Zhang Y."/>
            <person name="Lv Y."/>
            <person name="Yan W."/>
            <person name="Xiao X."/>
            <person name="Sun B."/>
            <person name="Ma H."/>
        </authorList>
    </citation>
    <scope>NUCLEOTIDE SEQUENCE [LARGE SCALE GENOMIC DNA]</scope>
    <source>
        <strain evidence="1">Bin2_2</strain>
    </source>
</reference>
<comment type="caution">
    <text evidence="1">The sequence shown here is derived from an EMBL/GenBank/DDBJ whole genome shotgun (WGS) entry which is preliminary data.</text>
</comment>
<accession>A0A7C9P8K5</accession>
<dbReference type="EMBL" id="JAAFGW010000153">
    <property type="protein sequence ID" value="NDP48735.1"/>
    <property type="molecule type" value="Genomic_DNA"/>
</dbReference>
<dbReference type="Proteomes" id="UP000483432">
    <property type="component" value="Unassembled WGS sequence"/>
</dbReference>
<evidence type="ECO:0000313" key="1">
    <source>
        <dbReference type="EMBL" id="NDP48735.1"/>
    </source>
</evidence>
<name>A0A7C9P8K5_9PROT</name>
<organism evidence="1 2">
    <name type="scientific">Sulfuriferula multivorans</name>
    <dbReference type="NCBI Taxonomy" id="1559896"/>
    <lineage>
        <taxon>Bacteria</taxon>
        <taxon>Pseudomonadati</taxon>
        <taxon>Pseudomonadota</taxon>
        <taxon>Betaproteobacteria</taxon>
        <taxon>Nitrosomonadales</taxon>
        <taxon>Sulfuricellaceae</taxon>
        <taxon>Sulfuriferula</taxon>
    </lineage>
</organism>